<feature type="transmembrane region" description="Helical" evidence="1">
    <location>
        <begin position="74"/>
        <end position="91"/>
    </location>
</feature>
<feature type="transmembrane region" description="Helical" evidence="1">
    <location>
        <begin position="12"/>
        <end position="30"/>
    </location>
</feature>
<evidence type="ECO:0000313" key="2">
    <source>
        <dbReference type="EMBL" id="WFP23713.1"/>
    </source>
</evidence>
<dbReference type="Pfam" id="PF11139">
    <property type="entry name" value="SfLAP"/>
    <property type="match status" value="1"/>
</dbReference>
<dbReference type="AlphaFoldDB" id="A0AAX3T3K4"/>
<dbReference type="Proteomes" id="UP001213504">
    <property type="component" value="Chromosome"/>
</dbReference>
<feature type="transmembrane region" description="Helical" evidence="1">
    <location>
        <begin position="112"/>
        <end position="145"/>
    </location>
</feature>
<evidence type="ECO:0000256" key="1">
    <source>
        <dbReference type="SAM" id="Phobius"/>
    </source>
</evidence>
<reference evidence="2" key="1">
    <citation type="submission" date="2023-04" db="EMBL/GenBank/DDBJ databases">
        <title>Complete genome sequence of a phthalic acid esters degrading bacterial strain.</title>
        <authorList>
            <person name="Weng L."/>
            <person name="Jia Y."/>
            <person name="Ren L."/>
        </authorList>
    </citation>
    <scope>NUCLEOTIDE SEQUENCE</scope>
    <source>
        <strain evidence="2">RL-LY01</strain>
    </source>
</reference>
<proteinExistence type="predicted"/>
<evidence type="ECO:0000313" key="3">
    <source>
        <dbReference type="Proteomes" id="UP001213504"/>
    </source>
</evidence>
<keyword evidence="1" id="KW-0812">Transmembrane</keyword>
<feature type="transmembrane region" description="Helical" evidence="1">
    <location>
        <begin position="151"/>
        <end position="174"/>
    </location>
</feature>
<keyword evidence="1" id="KW-0472">Membrane</keyword>
<sequence>MGPVLGELLPLAVGVAVSPIPIIAAILMLLGRHARTTSIGFAIGWLVGIVVAVAVFVALGSAVDLDGSSSSTGWMKIALGVVLLVVGLRQWRSRHAESATPKWMSAIDEMRPVTAMGIAFALAAINPKNLVLCAAAGVSIASGALSMPQDVIAVAIFALLASTSVVVPVVGYQLAAARLREPLDRLKSWLQANNATVMAVLILVIGVVLIGKGIGGAS</sequence>
<feature type="transmembrane region" description="Helical" evidence="1">
    <location>
        <begin position="195"/>
        <end position="215"/>
    </location>
</feature>
<keyword evidence="1" id="KW-1133">Transmembrane helix</keyword>
<dbReference type="InterPro" id="IPR021315">
    <property type="entry name" value="Gap/Sap"/>
</dbReference>
<name>A0AAX3T3K4_9ACTN</name>
<dbReference type="EMBL" id="CP121270">
    <property type="protein sequence ID" value="WFP23713.1"/>
    <property type="molecule type" value="Genomic_DNA"/>
</dbReference>
<dbReference type="RefSeq" id="WP_165629803.1">
    <property type="nucleotide sequence ID" value="NZ_CP121270.1"/>
</dbReference>
<feature type="transmembrane region" description="Helical" evidence="1">
    <location>
        <begin position="42"/>
        <end position="62"/>
    </location>
</feature>
<accession>A0AAX3T3K4</accession>
<organism evidence="2 3">
    <name type="scientific">Gordonia hongkongensis</name>
    <dbReference type="NCBI Taxonomy" id="1701090"/>
    <lineage>
        <taxon>Bacteria</taxon>
        <taxon>Bacillati</taxon>
        <taxon>Actinomycetota</taxon>
        <taxon>Actinomycetes</taxon>
        <taxon>Mycobacteriales</taxon>
        <taxon>Gordoniaceae</taxon>
        <taxon>Gordonia</taxon>
    </lineage>
</organism>
<gene>
    <name evidence="2" type="ORF">P9A14_16350</name>
</gene>
<protein>
    <submittedName>
        <fullName evidence="2">GAP family protein</fullName>
    </submittedName>
</protein>